<sequence>MIIIIIQICYCMENEDNEARKLLTKIGNKRKAGDQTKENEKEKAAANILVQISKKKENTTLSVNNTEETASKINDYLSYNIQTNIFNNQTIEFLPLNYTEIYQSLLNKISNNCLTANEVVEMVGNRYKAGFAVWHLNILTEPAVKQIGINELRIGFRLKTQKTVIVYMMPPFLIFIILCFSGCFLLHSSFCVLDLRA</sequence>
<keyword evidence="1" id="KW-0472">Membrane</keyword>
<reference evidence="3" key="1">
    <citation type="submission" date="2016-11" db="UniProtKB">
        <authorList>
            <consortium name="WormBaseParasite"/>
        </authorList>
    </citation>
    <scope>IDENTIFICATION</scope>
</reference>
<evidence type="ECO:0000256" key="1">
    <source>
        <dbReference type="SAM" id="Phobius"/>
    </source>
</evidence>
<accession>A0A1I8BJ25</accession>
<organism evidence="2 3">
    <name type="scientific">Meloidogyne hapla</name>
    <name type="common">Root-knot nematode worm</name>
    <dbReference type="NCBI Taxonomy" id="6305"/>
    <lineage>
        <taxon>Eukaryota</taxon>
        <taxon>Metazoa</taxon>
        <taxon>Ecdysozoa</taxon>
        <taxon>Nematoda</taxon>
        <taxon>Chromadorea</taxon>
        <taxon>Rhabditida</taxon>
        <taxon>Tylenchina</taxon>
        <taxon>Tylenchomorpha</taxon>
        <taxon>Tylenchoidea</taxon>
        <taxon>Meloidogynidae</taxon>
        <taxon>Meloidogyninae</taxon>
        <taxon>Meloidogyne</taxon>
    </lineage>
</organism>
<feature type="transmembrane region" description="Helical" evidence="1">
    <location>
        <begin position="164"/>
        <end position="187"/>
    </location>
</feature>
<dbReference type="Proteomes" id="UP000095281">
    <property type="component" value="Unplaced"/>
</dbReference>
<name>A0A1I8BJ25_MELHA</name>
<evidence type="ECO:0000313" key="2">
    <source>
        <dbReference type="Proteomes" id="UP000095281"/>
    </source>
</evidence>
<protein>
    <submittedName>
        <fullName evidence="3">Uncharacterized protein</fullName>
    </submittedName>
</protein>
<keyword evidence="1" id="KW-1133">Transmembrane helix</keyword>
<dbReference type="AlphaFoldDB" id="A0A1I8BJ25"/>
<keyword evidence="1" id="KW-0812">Transmembrane</keyword>
<dbReference type="WBParaSite" id="MhA1_Contig265.frz3.gene10">
    <property type="protein sequence ID" value="MhA1_Contig265.frz3.gene10"/>
    <property type="gene ID" value="MhA1_Contig265.frz3.gene10"/>
</dbReference>
<proteinExistence type="predicted"/>
<keyword evidence="2" id="KW-1185">Reference proteome</keyword>
<evidence type="ECO:0000313" key="3">
    <source>
        <dbReference type="WBParaSite" id="MhA1_Contig265.frz3.gene10"/>
    </source>
</evidence>